<name>A0A7J7CTZ0_TRIWF</name>
<dbReference type="GO" id="GO:0003746">
    <property type="term" value="F:translation elongation factor activity"/>
    <property type="evidence" value="ECO:0007669"/>
    <property type="project" value="UniProtKB-KW"/>
</dbReference>
<keyword evidence="5" id="KW-1185">Reference proteome</keyword>
<dbReference type="Proteomes" id="UP000593562">
    <property type="component" value="Unassembled WGS sequence"/>
</dbReference>
<reference evidence="4 5" key="1">
    <citation type="journal article" date="2020" name="Nat. Commun.">
        <title>Genome of Tripterygium wilfordii and identification of cytochrome P450 involved in triptolide biosynthesis.</title>
        <authorList>
            <person name="Tu L."/>
            <person name="Su P."/>
            <person name="Zhang Z."/>
            <person name="Gao L."/>
            <person name="Wang J."/>
            <person name="Hu T."/>
            <person name="Zhou J."/>
            <person name="Zhang Y."/>
            <person name="Zhao Y."/>
            <person name="Liu Y."/>
            <person name="Song Y."/>
            <person name="Tong Y."/>
            <person name="Lu Y."/>
            <person name="Yang J."/>
            <person name="Xu C."/>
            <person name="Jia M."/>
            <person name="Peters R.J."/>
            <person name="Huang L."/>
            <person name="Gao W."/>
        </authorList>
    </citation>
    <scope>NUCLEOTIDE SEQUENCE [LARGE SCALE GENOMIC DNA]</scope>
    <source>
        <strain evidence="5">cv. XIE 37</strain>
        <tissue evidence="4">Leaf</tissue>
    </source>
</reference>
<comment type="caution">
    <text evidence="4">The sequence shown here is derived from an EMBL/GenBank/DDBJ whole genome shotgun (WGS) entry which is preliminary data.</text>
</comment>
<dbReference type="InterPro" id="IPR000795">
    <property type="entry name" value="T_Tr_GTP-bd_dom"/>
</dbReference>
<protein>
    <submittedName>
        <fullName evidence="4">Elongation factor 1 alpha</fullName>
    </submittedName>
</protein>
<keyword evidence="4" id="KW-0251">Elongation factor</keyword>
<evidence type="ECO:0000256" key="1">
    <source>
        <dbReference type="ARBA" id="ARBA00022741"/>
    </source>
</evidence>
<dbReference type="PANTHER" id="PTHR23115">
    <property type="entry name" value="TRANSLATION FACTOR"/>
    <property type="match status" value="1"/>
</dbReference>
<dbReference type="AlphaFoldDB" id="A0A7J7CTZ0"/>
<accession>A0A7J7CTZ0</accession>
<dbReference type="InterPro" id="IPR050100">
    <property type="entry name" value="TRAFAC_GTPase_members"/>
</dbReference>
<proteinExistence type="predicted"/>
<dbReference type="Pfam" id="PF00009">
    <property type="entry name" value="GTP_EFTU"/>
    <property type="match status" value="1"/>
</dbReference>
<keyword evidence="1" id="KW-0547">Nucleotide-binding</keyword>
<evidence type="ECO:0000256" key="2">
    <source>
        <dbReference type="ARBA" id="ARBA00023134"/>
    </source>
</evidence>
<keyword evidence="2" id="KW-0342">GTP-binding</keyword>
<dbReference type="SUPFAM" id="SSF52540">
    <property type="entry name" value="P-loop containing nucleoside triphosphate hydrolases"/>
    <property type="match status" value="1"/>
</dbReference>
<gene>
    <name evidence="4" type="ORF">HS088_TW13G00442</name>
</gene>
<dbReference type="InParanoid" id="A0A7J7CTZ0"/>
<evidence type="ECO:0000259" key="3">
    <source>
        <dbReference type="Pfam" id="PF00009"/>
    </source>
</evidence>
<feature type="domain" description="Tr-type G" evidence="3">
    <location>
        <begin position="127"/>
        <end position="192"/>
    </location>
</feature>
<dbReference type="GO" id="GO:0003924">
    <property type="term" value="F:GTPase activity"/>
    <property type="evidence" value="ECO:0007669"/>
    <property type="project" value="InterPro"/>
</dbReference>
<evidence type="ECO:0000313" key="5">
    <source>
        <dbReference type="Proteomes" id="UP000593562"/>
    </source>
</evidence>
<dbReference type="InterPro" id="IPR027417">
    <property type="entry name" value="P-loop_NTPase"/>
</dbReference>
<keyword evidence="4" id="KW-0648">Protein biosynthesis</keyword>
<dbReference type="EMBL" id="JAAARO010000013">
    <property type="protein sequence ID" value="KAF5737557.1"/>
    <property type="molecule type" value="Genomic_DNA"/>
</dbReference>
<dbReference type="GO" id="GO:0005525">
    <property type="term" value="F:GTP binding"/>
    <property type="evidence" value="ECO:0007669"/>
    <property type="project" value="UniProtKB-KW"/>
</dbReference>
<sequence length="248" mass="28256">MRIVALTGKPSNTSRAKWHVRDLRVQTTRERIGAVIMIISHVISPCQLGSVLLDLHVPSGVQSRPLPLAFHAFFIATREPSLIFEDGYGEGSHQHCGHWPCQLWQVNSGHLIYKLGGTSVLLRGLKRRAEMDKSSFKYAWVLDKLKAEHEHEHGITIDIAMWKFETTRCYCTVIDAPGHRDFIKNTITGARFPSQQLFGVETATQSLHEGFFYFKRQPNEATNEIIPNKDKYTLSFPVSTMYSLTHKH</sequence>
<organism evidence="4 5">
    <name type="scientific">Tripterygium wilfordii</name>
    <name type="common">Thunder God vine</name>
    <dbReference type="NCBI Taxonomy" id="458696"/>
    <lineage>
        <taxon>Eukaryota</taxon>
        <taxon>Viridiplantae</taxon>
        <taxon>Streptophyta</taxon>
        <taxon>Embryophyta</taxon>
        <taxon>Tracheophyta</taxon>
        <taxon>Spermatophyta</taxon>
        <taxon>Magnoliopsida</taxon>
        <taxon>eudicotyledons</taxon>
        <taxon>Gunneridae</taxon>
        <taxon>Pentapetalae</taxon>
        <taxon>rosids</taxon>
        <taxon>fabids</taxon>
        <taxon>Celastrales</taxon>
        <taxon>Celastraceae</taxon>
        <taxon>Tripterygium</taxon>
    </lineage>
</organism>
<evidence type="ECO:0000313" key="4">
    <source>
        <dbReference type="EMBL" id="KAF5737557.1"/>
    </source>
</evidence>
<dbReference type="Gene3D" id="3.40.50.300">
    <property type="entry name" value="P-loop containing nucleotide triphosphate hydrolases"/>
    <property type="match status" value="1"/>
</dbReference>